<dbReference type="RefSeq" id="WP_143030611.1">
    <property type="nucleotide sequence ID" value="NZ_FNNP01000011.1"/>
</dbReference>
<keyword evidence="1" id="KW-0472">Membrane</keyword>
<dbReference type="Proteomes" id="UP000183400">
    <property type="component" value="Unassembled WGS sequence"/>
</dbReference>
<keyword evidence="3" id="KW-1185">Reference proteome</keyword>
<evidence type="ECO:0000256" key="1">
    <source>
        <dbReference type="SAM" id="Phobius"/>
    </source>
</evidence>
<gene>
    <name evidence="2" type="ORF">SAMN05444358_1117</name>
</gene>
<accession>A0A1H3EEC4</accession>
<dbReference type="EMBL" id="FNNP01000011">
    <property type="protein sequence ID" value="SDX76588.1"/>
    <property type="molecule type" value="Genomic_DNA"/>
</dbReference>
<sequence length="231" mass="25384">MNALVCGNISPPKLRRMSRLAGIRELLRILIANYLKQCGALRAETRTSLKQKPPKQLKIQSGYGKAMKRRFKSLGPENPASIEASRNRRFSMRRIANSGQFVRSVFVALICGAALSGCAANMAATGRDGPDLSVVSQEATRFNVERQLGSPDELQQQANGDWVAIYDVEPRTKPNLVRAAGHGTLDLFTFGLWEVVGGPLEVAHARRVLVTARYDQSGKLLQMTSKPKPLL</sequence>
<dbReference type="STRING" id="985054.SAMN05444358_1117"/>
<proteinExistence type="predicted"/>
<dbReference type="AlphaFoldDB" id="A0A1H3EEC4"/>
<reference evidence="3" key="1">
    <citation type="submission" date="2016-10" db="EMBL/GenBank/DDBJ databases">
        <authorList>
            <person name="Varghese N."/>
            <person name="Submissions S."/>
        </authorList>
    </citation>
    <scope>NUCLEOTIDE SEQUENCE [LARGE SCALE GENOMIC DNA]</scope>
    <source>
        <strain evidence="3">DSM 27839</strain>
    </source>
</reference>
<name>A0A1H3EEC4_9RHOB</name>
<organism evidence="2 3">
    <name type="scientific">Ruegeria halocynthiae</name>
    <dbReference type="NCBI Taxonomy" id="985054"/>
    <lineage>
        <taxon>Bacteria</taxon>
        <taxon>Pseudomonadati</taxon>
        <taxon>Pseudomonadota</taxon>
        <taxon>Alphaproteobacteria</taxon>
        <taxon>Rhodobacterales</taxon>
        <taxon>Roseobacteraceae</taxon>
        <taxon>Ruegeria</taxon>
    </lineage>
</organism>
<evidence type="ECO:0000313" key="2">
    <source>
        <dbReference type="EMBL" id="SDX76588.1"/>
    </source>
</evidence>
<protein>
    <recommendedName>
        <fullName evidence="4">Beta-barrel assembly machine subunit BamE</fullName>
    </recommendedName>
</protein>
<evidence type="ECO:0008006" key="4">
    <source>
        <dbReference type="Google" id="ProtNLM"/>
    </source>
</evidence>
<keyword evidence="1" id="KW-0812">Transmembrane</keyword>
<evidence type="ECO:0000313" key="3">
    <source>
        <dbReference type="Proteomes" id="UP000183400"/>
    </source>
</evidence>
<feature type="transmembrane region" description="Helical" evidence="1">
    <location>
        <begin position="101"/>
        <end position="124"/>
    </location>
</feature>
<keyword evidence="1" id="KW-1133">Transmembrane helix</keyword>
<dbReference type="OrthoDB" id="7703854at2"/>